<evidence type="ECO:0000256" key="3">
    <source>
        <dbReference type="ARBA" id="ARBA00022694"/>
    </source>
</evidence>
<sequence>MAEGHGALSDPRSAIASAVASLPPPHVISDLLSVGAVKVGVSSFRIRLIYYHSKASMDLQNSLAKAQGSKRRKTELISRVDVEVLNEGIRNECNHNEQAKNESDAVTRRILSSLPDDVFCEHFLLPPEKVKEPCSLRTMCYRMPIYIGGRYLKFSRKVSQSRWIIDDERMGETSVEEIIGSNVLLVCKGDSYKFHAAGREDIDVRMLGSGRPFLVEVSNARSMLSSADTQEIAEKINGSEHKYVKVRDLRVIGSEAWTLMREGEAEKQKQYAALVWISRPLTEEDQQKLTSTKDMEILQRTPIRVLHRRSPMDRRRMTAEKITGSSQYFVLNLCTQAGTYIKEFVHGDLGRTHPSIGTILGCRAEILQLDVTDVKMDCFD</sequence>
<organism evidence="9 10">
    <name type="scientific">Colocasia esculenta</name>
    <name type="common">Wild taro</name>
    <name type="synonym">Arum esculentum</name>
    <dbReference type="NCBI Taxonomy" id="4460"/>
    <lineage>
        <taxon>Eukaryota</taxon>
        <taxon>Viridiplantae</taxon>
        <taxon>Streptophyta</taxon>
        <taxon>Embryophyta</taxon>
        <taxon>Tracheophyta</taxon>
        <taxon>Spermatophyta</taxon>
        <taxon>Magnoliopsida</taxon>
        <taxon>Liliopsida</taxon>
        <taxon>Araceae</taxon>
        <taxon>Aroideae</taxon>
        <taxon>Colocasieae</taxon>
        <taxon>Colocasia</taxon>
    </lineage>
</organism>
<dbReference type="GO" id="GO:0160148">
    <property type="term" value="F:tRNA pseudouridine(55) synthase activity"/>
    <property type="evidence" value="ECO:0007669"/>
    <property type="project" value="UniProtKB-EC"/>
</dbReference>
<name>A0A843WQS6_COLES</name>
<comment type="caution">
    <text evidence="9">The sequence shown here is derived from an EMBL/GenBank/DDBJ whole genome shotgun (WGS) entry which is preliminary data.</text>
</comment>
<evidence type="ECO:0000256" key="5">
    <source>
        <dbReference type="ARBA" id="ARBA00075270"/>
    </source>
</evidence>
<evidence type="ECO:0000313" key="9">
    <source>
        <dbReference type="EMBL" id="MQM12982.1"/>
    </source>
</evidence>
<evidence type="ECO:0000259" key="8">
    <source>
        <dbReference type="Pfam" id="PF21238"/>
    </source>
</evidence>
<dbReference type="EMBL" id="NMUH01005519">
    <property type="protein sequence ID" value="MQM12982.1"/>
    <property type="molecule type" value="Genomic_DNA"/>
</dbReference>
<dbReference type="OrthoDB" id="271937at2759"/>
<reference evidence="9" key="1">
    <citation type="submission" date="2017-07" db="EMBL/GenBank/DDBJ databases">
        <title>Taro Niue Genome Assembly and Annotation.</title>
        <authorList>
            <person name="Atibalentja N."/>
            <person name="Keating K."/>
            <person name="Fields C.J."/>
        </authorList>
    </citation>
    <scope>NUCLEOTIDE SEQUENCE</scope>
    <source>
        <strain evidence="9">Niue_2</strain>
        <tissue evidence="9">Leaf</tissue>
    </source>
</reference>
<feature type="domain" description="Pus10-like C-terminal" evidence="8">
    <location>
        <begin position="146"/>
        <end position="374"/>
    </location>
</feature>
<accession>A0A843WQS6</accession>
<dbReference type="Proteomes" id="UP000652761">
    <property type="component" value="Unassembled WGS sequence"/>
</dbReference>
<evidence type="ECO:0000256" key="7">
    <source>
        <dbReference type="ARBA" id="ARBA00083669"/>
    </source>
</evidence>
<proteinExistence type="inferred from homology"/>
<evidence type="ECO:0000256" key="2">
    <source>
        <dbReference type="ARBA" id="ARBA00012787"/>
    </source>
</evidence>
<evidence type="ECO:0000256" key="4">
    <source>
        <dbReference type="ARBA" id="ARBA00023235"/>
    </source>
</evidence>
<dbReference type="InterPro" id="IPR020103">
    <property type="entry name" value="PsdUridine_synth_cat_dom_sf"/>
</dbReference>
<dbReference type="PANTHER" id="PTHR21568">
    <property type="entry name" value="TRNA PSEUDOURIDINE SYNTHASE PUS10"/>
    <property type="match status" value="1"/>
</dbReference>
<evidence type="ECO:0000256" key="6">
    <source>
        <dbReference type="ARBA" id="ARBA00079393"/>
    </source>
</evidence>
<dbReference type="Pfam" id="PF21238">
    <property type="entry name" value="Pus10_C"/>
    <property type="match status" value="1"/>
</dbReference>
<dbReference type="Gene3D" id="3.30.70.3190">
    <property type="match status" value="1"/>
</dbReference>
<dbReference type="InterPro" id="IPR039894">
    <property type="entry name" value="Pus10-like"/>
</dbReference>
<protein>
    <recommendedName>
        <fullName evidence="2">tRNA pseudouridine(55) synthase</fullName>
        <ecNumber evidence="2">5.4.99.25</ecNumber>
    </recommendedName>
    <alternativeName>
        <fullName evidence="7">tRNA pseudouridine 55 synthase</fullName>
    </alternativeName>
    <alternativeName>
        <fullName evidence="5">tRNA pseudouridylate synthase</fullName>
    </alternativeName>
    <alternativeName>
        <fullName evidence="6">tRNA-uridine isomerase</fullName>
    </alternativeName>
</protein>
<gene>
    <name evidence="9" type="ORF">Taro_045906</name>
</gene>
<dbReference type="NCBIfam" id="TIGR01213">
    <property type="entry name" value="pseudo_Pus10arc"/>
    <property type="match status" value="1"/>
</dbReference>
<dbReference type="GO" id="GO:0003723">
    <property type="term" value="F:RNA binding"/>
    <property type="evidence" value="ECO:0007669"/>
    <property type="project" value="InterPro"/>
</dbReference>
<dbReference type="AlphaFoldDB" id="A0A843WQS6"/>
<keyword evidence="4" id="KW-0413">Isomerase</keyword>
<dbReference type="FunFam" id="3.30.70.3190:FF:000001">
    <property type="entry name" value="tRNA pseudouridine synthase Pus10"/>
    <property type="match status" value="1"/>
</dbReference>
<evidence type="ECO:0000256" key="1">
    <source>
        <dbReference type="ARBA" id="ARBA00009652"/>
    </source>
</evidence>
<dbReference type="GO" id="GO:0031119">
    <property type="term" value="P:tRNA pseudouridine synthesis"/>
    <property type="evidence" value="ECO:0007669"/>
    <property type="project" value="UniProtKB-ARBA"/>
</dbReference>
<keyword evidence="10" id="KW-1185">Reference proteome</keyword>
<dbReference type="PANTHER" id="PTHR21568:SF0">
    <property type="entry name" value="TRNA PSEUDOURIDINE SYNTHASE PUS10"/>
    <property type="match status" value="1"/>
</dbReference>
<evidence type="ECO:0000313" key="10">
    <source>
        <dbReference type="Proteomes" id="UP000652761"/>
    </source>
</evidence>
<dbReference type="Gene3D" id="3.30.70.2510">
    <property type="match status" value="1"/>
</dbReference>
<dbReference type="SUPFAM" id="SSF55120">
    <property type="entry name" value="Pseudouridine synthase"/>
    <property type="match status" value="1"/>
</dbReference>
<dbReference type="FunFam" id="3.30.70.2510:FF:000001">
    <property type="entry name" value="tRNA pseudouridine synthase Pus10"/>
    <property type="match status" value="1"/>
</dbReference>
<keyword evidence="3" id="KW-0819">tRNA processing</keyword>
<dbReference type="EC" id="5.4.99.25" evidence="2"/>
<comment type="similarity">
    <text evidence="1">Belongs to the pseudouridine synthase Pus10 family.</text>
</comment>
<dbReference type="InterPro" id="IPR048741">
    <property type="entry name" value="Pus10-like_C"/>
</dbReference>